<evidence type="ECO:0000313" key="1">
    <source>
        <dbReference type="EMBL" id="RNA14414.1"/>
    </source>
</evidence>
<gene>
    <name evidence="1" type="ORF">BpHYR1_028568</name>
</gene>
<dbReference type="EMBL" id="REGN01005195">
    <property type="protein sequence ID" value="RNA14414.1"/>
    <property type="molecule type" value="Genomic_DNA"/>
</dbReference>
<reference evidence="1 2" key="1">
    <citation type="journal article" date="2018" name="Sci. Rep.">
        <title>Genomic signatures of local adaptation to the degree of environmental predictability in rotifers.</title>
        <authorList>
            <person name="Franch-Gras L."/>
            <person name="Hahn C."/>
            <person name="Garcia-Roger E.M."/>
            <person name="Carmona M.J."/>
            <person name="Serra M."/>
            <person name="Gomez A."/>
        </authorList>
    </citation>
    <scope>NUCLEOTIDE SEQUENCE [LARGE SCALE GENOMIC DNA]</scope>
    <source>
        <strain evidence="1">HYR1</strain>
    </source>
</reference>
<accession>A0A3M7QTG8</accession>
<comment type="caution">
    <text evidence="1">The sequence shown here is derived from an EMBL/GenBank/DDBJ whole genome shotgun (WGS) entry which is preliminary data.</text>
</comment>
<proteinExistence type="predicted"/>
<organism evidence="1 2">
    <name type="scientific">Brachionus plicatilis</name>
    <name type="common">Marine rotifer</name>
    <name type="synonym">Brachionus muelleri</name>
    <dbReference type="NCBI Taxonomy" id="10195"/>
    <lineage>
        <taxon>Eukaryota</taxon>
        <taxon>Metazoa</taxon>
        <taxon>Spiralia</taxon>
        <taxon>Gnathifera</taxon>
        <taxon>Rotifera</taxon>
        <taxon>Eurotatoria</taxon>
        <taxon>Monogononta</taxon>
        <taxon>Pseudotrocha</taxon>
        <taxon>Ploima</taxon>
        <taxon>Brachionidae</taxon>
        <taxon>Brachionus</taxon>
    </lineage>
</organism>
<dbReference type="Proteomes" id="UP000276133">
    <property type="component" value="Unassembled WGS sequence"/>
</dbReference>
<sequence length="115" mass="13050">MGLSVSEREAFRKAVKNMISQMTKSDLVAYFTKQGISRSTIYNAINHLGYIFWPDLTSAYYSILSTAWMNENVNYVTKDFNPPNVLEARPAENFWGCLSEKEYEGGWQASTATAD</sequence>
<dbReference type="AlphaFoldDB" id="A0A3M7QTG8"/>
<keyword evidence="2" id="KW-1185">Reference proteome</keyword>
<evidence type="ECO:0000313" key="2">
    <source>
        <dbReference type="Proteomes" id="UP000276133"/>
    </source>
</evidence>
<name>A0A3M7QTG8_BRAPC</name>
<protein>
    <submittedName>
        <fullName evidence="1">Glucosylceramidase 4</fullName>
    </submittedName>
</protein>